<sequence>MQTPPNPFYLYLSFLTTPSMRYNNHLRTKITDESVAVVKSSTHSPVSTSRTKDKCQDRRTRARTSHQLPSTRRLPMSRRRKPLTASPATFHDVVELRISIPCHIPLRV</sequence>
<protein>
    <submittedName>
        <fullName evidence="1">Uncharacterized protein</fullName>
    </submittedName>
</protein>
<evidence type="ECO:0000313" key="2">
    <source>
        <dbReference type="Proteomes" id="UP000799755"/>
    </source>
</evidence>
<dbReference type="Proteomes" id="UP000799755">
    <property type="component" value="Unassembled WGS sequence"/>
</dbReference>
<comment type="caution">
    <text evidence="1">The sequence shown here is derived from an EMBL/GenBank/DDBJ whole genome shotgun (WGS) entry which is preliminary data.</text>
</comment>
<proteinExistence type="predicted"/>
<keyword evidence="2" id="KW-1185">Reference proteome</keyword>
<name>A0ACB6RA28_9PLEO</name>
<organism evidence="1 2">
    <name type="scientific">Lindgomyces ingoldianus</name>
    <dbReference type="NCBI Taxonomy" id="673940"/>
    <lineage>
        <taxon>Eukaryota</taxon>
        <taxon>Fungi</taxon>
        <taxon>Dikarya</taxon>
        <taxon>Ascomycota</taxon>
        <taxon>Pezizomycotina</taxon>
        <taxon>Dothideomycetes</taxon>
        <taxon>Pleosporomycetidae</taxon>
        <taxon>Pleosporales</taxon>
        <taxon>Lindgomycetaceae</taxon>
        <taxon>Lindgomyces</taxon>
    </lineage>
</organism>
<dbReference type="EMBL" id="MU003496">
    <property type="protein sequence ID" value="KAF2475190.1"/>
    <property type="molecule type" value="Genomic_DNA"/>
</dbReference>
<reference evidence="1" key="1">
    <citation type="journal article" date="2020" name="Stud. Mycol.">
        <title>101 Dothideomycetes genomes: a test case for predicting lifestyles and emergence of pathogens.</title>
        <authorList>
            <person name="Haridas S."/>
            <person name="Albert R."/>
            <person name="Binder M."/>
            <person name="Bloem J."/>
            <person name="Labutti K."/>
            <person name="Salamov A."/>
            <person name="Andreopoulos B."/>
            <person name="Baker S."/>
            <person name="Barry K."/>
            <person name="Bills G."/>
            <person name="Bluhm B."/>
            <person name="Cannon C."/>
            <person name="Castanera R."/>
            <person name="Culley D."/>
            <person name="Daum C."/>
            <person name="Ezra D."/>
            <person name="Gonzalez J."/>
            <person name="Henrissat B."/>
            <person name="Kuo A."/>
            <person name="Liang C."/>
            <person name="Lipzen A."/>
            <person name="Lutzoni F."/>
            <person name="Magnuson J."/>
            <person name="Mondo S."/>
            <person name="Nolan M."/>
            <person name="Ohm R."/>
            <person name="Pangilinan J."/>
            <person name="Park H.-J."/>
            <person name="Ramirez L."/>
            <person name="Alfaro M."/>
            <person name="Sun H."/>
            <person name="Tritt A."/>
            <person name="Yoshinaga Y."/>
            <person name="Zwiers L.-H."/>
            <person name="Turgeon B."/>
            <person name="Goodwin S."/>
            <person name="Spatafora J."/>
            <person name="Crous P."/>
            <person name="Grigoriev I."/>
        </authorList>
    </citation>
    <scope>NUCLEOTIDE SEQUENCE</scope>
    <source>
        <strain evidence="1">ATCC 200398</strain>
    </source>
</reference>
<gene>
    <name evidence="1" type="ORF">BDR25DRAFT_350595</name>
</gene>
<evidence type="ECO:0000313" key="1">
    <source>
        <dbReference type="EMBL" id="KAF2475190.1"/>
    </source>
</evidence>
<accession>A0ACB6RA28</accession>